<sequence length="413" mass="45892">MDKQEIKRVIGRLKPDDAMEDRLAEKLTKGDPGRASYRAIASIAAGLVMIIGTGVLIYSHSAADANLRISQKVSQESTIAQGPDGPTGKSEPETQDHRTQDHSTGVMEKERTNTDREKEENALKSENSPVEDSSPPGSEAPRALPPKSDENADTGPVRRSDSADSSEALLSPSTKEQNTGIFIPQIQLPGDTEPVAKMMGLIVYQGRIYKQSSSSEEWNNAAELVGEKLGTTKGNLTEWSTQRDDAPELASTVGVRDVYTVKGYEKSFRIMTYDKLNGQTYAYFFECLNGMTVKTGNDVFGKFNIENNIGSLKYEDFDSWDSGKNHYKAFTGFDQFARFLEALENAIPLERESLSYLFDEQGFTSQKFMQVKLKDGTEVELRLIEGGYVYYNGLNIVFKVEDAAFRGLWNELN</sequence>
<evidence type="ECO:0000313" key="3">
    <source>
        <dbReference type="EMBL" id="ADY55238.1"/>
    </source>
</evidence>
<feature type="compositionally biased region" description="Basic and acidic residues" evidence="1">
    <location>
        <begin position="90"/>
        <end position="123"/>
    </location>
</feature>
<dbReference type="OrthoDB" id="1899479at2"/>
<feature type="region of interest" description="Disordered" evidence="1">
    <location>
        <begin position="73"/>
        <end position="177"/>
    </location>
</feature>
<gene>
    <name evidence="3" type="ordered locus">Sgly_0892</name>
</gene>
<dbReference type="STRING" id="645991.Sgly_0892"/>
<evidence type="ECO:0000256" key="2">
    <source>
        <dbReference type="SAM" id="Phobius"/>
    </source>
</evidence>
<keyword evidence="2" id="KW-0472">Membrane</keyword>
<feature type="compositionally biased region" description="Low complexity" evidence="1">
    <location>
        <begin position="163"/>
        <end position="173"/>
    </location>
</feature>
<dbReference type="Proteomes" id="UP000007488">
    <property type="component" value="Chromosome"/>
</dbReference>
<reference evidence="4" key="2">
    <citation type="submission" date="2011-02" db="EMBL/GenBank/DDBJ databases">
        <title>The complete genome of Syntrophobotulus glycolicus DSM 8271.</title>
        <authorList>
            <person name="Lucas S."/>
            <person name="Copeland A."/>
            <person name="Lapidus A."/>
            <person name="Bruce D."/>
            <person name="Goodwin L."/>
            <person name="Pitluck S."/>
            <person name="Kyrpides N."/>
            <person name="Mavromatis K."/>
            <person name="Pagani I."/>
            <person name="Ivanova N."/>
            <person name="Mikhailova N."/>
            <person name="Chertkov O."/>
            <person name="Held B."/>
            <person name="Detter J.C."/>
            <person name="Tapia R."/>
            <person name="Han C."/>
            <person name="Land M."/>
            <person name="Hauser L."/>
            <person name="Markowitz V."/>
            <person name="Cheng J.-F."/>
            <person name="Hugenholtz P."/>
            <person name="Woyke T."/>
            <person name="Wu D."/>
            <person name="Spring S."/>
            <person name="Schroeder M."/>
            <person name="Brambilla E."/>
            <person name="Klenk H.-P."/>
            <person name="Eisen J.A."/>
        </authorList>
    </citation>
    <scope>NUCLEOTIDE SEQUENCE [LARGE SCALE GENOMIC DNA]</scope>
    <source>
        <strain evidence="4">DSM 8271 / FlGlyR</strain>
    </source>
</reference>
<dbReference type="KEGG" id="sgy:Sgly_0892"/>
<keyword evidence="2" id="KW-0812">Transmembrane</keyword>
<keyword evidence="2" id="KW-1133">Transmembrane helix</keyword>
<dbReference type="HOGENOM" id="CLU_055290_0_0_9"/>
<accession>F0T1X4</accession>
<protein>
    <submittedName>
        <fullName evidence="3">Uncharacterized protein</fullName>
    </submittedName>
</protein>
<keyword evidence="4" id="KW-1185">Reference proteome</keyword>
<organism evidence="3 4">
    <name type="scientific">Syntrophobotulus glycolicus (strain DSM 8271 / FlGlyR)</name>
    <dbReference type="NCBI Taxonomy" id="645991"/>
    <lineage>
        <taxon>Bacteria</taxon>
        <taxon>Bacillati</taxon>
        <taxon>Bacillota</taxon>
        <taxon>Clostridia</taxon>
        <taxon>Eubacteriales</taxon>
        <taxon>Desulfitobacteriaceae</taxon>
        <taxon>Syntrophobotulus</taxon>
    </lineage>
</organism>
<reference evidence="3 4" key="1">
    <citation type="journal article" date="2011" name="Stand. Genomic Sci.">
        <title>Complete genome sequence of Syntrophobotulus glycolicus type strain (FlGlyR).</title>
        <authorList>
            <person name="Han C."/>
            <person name="Mwirichia R."/>
            <person name="Chertkov O."/>
            <person name="Held B."/>
            <person name="Lapidus A."/>
            <person name="Nolan M."/>
            <person name="Lucas S."/>
            <person name="Hammon N."/>
            <person name="Deshpande S."/>
            <person name="Cheng J.F."/>
            <person name="Tapia R."/>
            <person name="Goodwin L."/>
            <person name="Pitluck S."/>
            <person name="Huntemann M."/>
            <person name="Liolios K."/>
            <person name="Ivanova N."/>
            <person name="Pagani I."/>
            <person name="Mavromatis K."/>
            <person name="Ovchinikova G."/>
            <person name="Pati A."/>
            <person name="Chen A."/>
            <person name="Palaniappan K."/>
            <person name="Land M."/>
            <person name="Hauser L."/>
            <person name="Brambilla E.M."/>
            <person name="Rohde M."/>
            <person name="Spring S."/>
            <person name="Sikorski J."/>
            <person name="Goker M."/>
            <person name="Woyke T."/>
            <person name="Bristow J."/>
            <person name="Eisen J.A."/>
            <person name="Markowitz V."/>
            <person name="Hugenholtz P."/>
            <person name="Kyrpides N.C."/>
            <person name="Klenk H.P."/>
            <person name="Detter J.C."/>
        </authorList>
    </citation>
    <scope>NUCLEOTIDE SEQUENCE [LARGE SCALE GENOMIC DNA]</scope>
    <source>
        <strain evidence="4">DSM 8271 / FlGlyR</strain>
    </source>
</reference>
<dbReference type="RefSeq" id="WP_013624109.1">
    <property type="nucleotide sequence ID" value="NC_015172.1"/>
</dbReference>
<dbReference type="EMBL" id="CP002547">
    <property type="protein sequence ID" value="ADY55238.1"/>
    <property type="molecule type" value="Genomic_DNA"/>
</dbReference>
<evidence type="ECO:0000313" key="4">
    <source>
        <dbReference type="Proteomes" id="UP000007488"/>
    </source>
</evidence>
<dbReference type="eggNOG" id="ENOG5032RBF">
    <property type="taxonomic scope" value="Bacteria"/>
</dbReference>
<feature type="transmembrane region" description="Helical" evidence="2">
    <location>
        <begin position="39"/>
        <end position="58"/>
    </location>
</feature>
<proteinExistence type="predicted"/>
<name>F0T1X4_SYNGF</name>
<dbReference type="AlphaFoldDB" id="F0T1X4"/>
<evidence type="ECO:0000256" key="1">
    <source>
        <dbReference type="SAM" id="MobiDB-lite"/>
    </source>
</evidence>